<evidence type="ECO:0000256" key="2">
    <source>
        <dbReference type="ARBA" id="ARBA00022723"/>
    </source>
</evidence>
<feature type="coiled-coil region" evidence="8">
    <location>
        <begin position="84"/>
        <end position="118"/>
    </location>
</feature>
<feature type="active site" evidence="5">
    <location>
        <position position="475"/>
    </location>
</feature>
<dbReference type="PROSITE" id="PS01359">
    <property type="entry name" value="ZF_PHD_1"/>
    <property type="match status" value="1"/>
</dbReference>
<dbReference type="InterPro" id="IPR013783">
    <property type="entry name" value="Ig-like_fold"/>
</dbReference>
<accession>A0AAW1DLA2</accession>
<feature type="binding site" evidence="6">
    <location>
        <position position="599"/>
    </location>
    <ligand>
        <name>Ca(2+)</name>
        <dbReference type="ChEBI" id="CHEBI:29108"/>
    </ligand>
</feature>
<dbReference type="SMART" id="SM00460">
    <property type="entry name" value="TGc"/>
    <property type="match status" value="1"/>
</dbReference>
<dbReference type="InterPro" id="IPR011011">
    <property type="entry name" value="Znf_FYVE_PHD"/>
</dbReference>
<evidence type="ECO:0000256" key="7">
    <source>
        <dbReference type="PROSITE-ProRule" id="PRU00146"/>
    </source>
</evidence>
<evidence type="ECO:0000256" key="6">
    <source>
        <dbReference type="PIRSR" id="PIRSR000459-2"/>
    </source>
</evidence>
<dbReference type="Pfam" id="PF00868">
    <property type="entry name" value="Transglut_N"/>
    <property type="match status" value="1"/>
</dbReference>
<proteinExistence type="inferred from homology"/>
<dbReference type="InterPro" id="IPR002931">
    <property type="entry name" value="Transglutaminase-like"/>
</dbReference>
<feature type="active site" evidence="5">
    <location>
        <position position="534"/>
    </location>
</feature>
<evidence type="ECO:0000256" key="9">
    <source>
        <dbReference type="SAM" id="MobiDB-lite"/>
    </source>
</evidence>
<evidence type="ECO:0000256" key="4">
    <source>
        <dbReference type="ARBA" id="ARBA00022833"/>
    </source>
</evidence>
<dbReference type="SUPFAM" id="SSF49309">
    <property type="entry name" value="Transglutaminase, two C-terminal domains"/>
    <property type="match status" value="1"/>
</dbReference>
<dbReference type="InterPro" id="IPR013808">
    <property type="entry name" value="Transglutaminase_AS"/>
</dbReference>
<evidence type="ECO:0000256" key="5">
    <source>
        <dbReference type="PIRSR" id="PIRSR000459-1"/>
    </source>
</evidence>
<evidence type="ECO:0000256" key="3">
    <source>
        <dbReference type="ARBA" id="ARBA00022771"/>
    </source>
</evidence>
<protein>
    <recommendedName>
        <fullName evidence="10">PHD-type domain-containing protein</fullName>
    </recommendedName>
</protein>
<feature type="active site" evidence="5">
    <location>
        <position position="557"/>
    </location>
</feature>
<dbReference type="EMBL" id="JAPXFL010000002">
    <property type="protein sequence ID" value="KAK9511097.1"/>
    <property type="molecule type" value="Genomic_DNA"/>
</dbReference>
<keyword evidence="6" id="KW-0106">Calcium</keyword>
<dbReference type="AlphaFoldDB" id="A0AAW1DLA2"/>
<evidence type="ECO:0000259" key="10">
    <source>
        <dbReference type="PROSITE" id="PS50016"/>
    </source>
</evidence>
<feature type="binding site" evidence="6">
    <location>
        <position position="652"/>
    </location>
    <ligand>
        <name>Ca(2+)</name>
        <dbReference type="ChEBI" id="CHEBI:29108"/>
    </ligand>
</feature>
<dbReference type="GO" id="GO:0008270">
    <property type="term" value="F:zinc ion binding"/>
    <property type="evidence" value="ECO:0007669"/>
    <property type="project" value="UniProtKB-KW"/>
</dbReference>
<dbReference type="InterPro" id="IPR001102">
    <property type="entry name" value="Transglutaminase_N"/>
</dbReference>
<evidence type="ECO:0000256" key="1">
    <source>
        <dbReference type="ARBA" id="ARBA00005968"/>
    </source>
</evidence>
<reference evidence="11 12" key="1">
    <citation type="submission" date="2022-12" db="EMBL/GenBank/DDBJ databases">
        <title>Chromosome-level genome assembly of true bugs.</title>
        <authorList>
            <person name="Ma L."/>
            <person name="Li H."/>
        </authorList>
    </citation>
    <scope>NUCLEOTIDE SEQUENCE [LARGE SCALE GENOMIC DNA]</scope>
    <source>
        <strain evidence="11">Lab_2022b</strain>
    </source>
</reference>
<name>A0AAW1DLA2_9HEMI</name>
<feature type="region of interest" description="Disordered" evidence="9">
    <location>
        <begin position="58"/>
        <end position="82"/>
    </location>
</feature>
<comment type="caution">
    <text evidence="11">The sequence shown here is derived from an EMBL/GenBank/DDBJ whole genome shotgun (WGS) entry which is preliminary data.</text>
</comment>
<keyword evidence="8" id="KW-0175">Coiled coil</keyword>
<dbReference type="PANTHER" id="PTHR11590:SF69">
    <property type="entry name" value="RE08173P"/>
    <property type="match status" value="1"/>
</dbReference>
<dbReference type="InterPro" id="IPR019786">
    <property type="entry name" value="Zinc_finger_PHD-type_CS"/>
</dbReference>
<dbReference type="InterPro" id="IPR019787">
    <property type="entry name" value="Znf_PHD-finger"/>
</dbReference>
<dbReference type="Pfam" id="PF01841">
    <property type="entry name" value="Transglut_core"/>
    <property type="match status" value="1"/>
</dbReference>
<dbReference type="Gene3D" id="3.90.260.10">
    <property type="entry name" value="Transglutaminase-like"/>
    <property type="match status" value="1"/>
</dbReference>
<dbReference type="SUPFAM" id="SSF54001">
    <property type="entry name" value="Cysteine proteinases"/>
    <property type="match status" value="1"/>
</dbReference>
<feature type="domain" description="PHD-type" evidence="10">
    <location>
        <begin position="1"/>
        <end position="50"/>
    </location>
</feature>
<dbReference type="InterPro" id="IPR036238">
    <property type="entry name" value="Transglutaminase_C_sf"/>
</dbReference>
<dbReference type="SUPFAM" id="SSF57903">
    <property type="entry name" value="FYVE/PHD zinc finger"/>
    <property type="match status" value="1"/>
</dbReference>
<comment type="similarity">
    <text evidence="1">Belongs to the transglutaminase superfamily. Transglutaminase family.</text>
</comment>
<dbReference type="PROSITE" id="PS50016">
    <property type="entry name" value="ZF_PHD_2"/>
    <property type="match status" value="1"/>
</dbReference>
<feature type="binding site" evidence="6">
    <location>
        <position position="597"/>
    </location>
    <ligand>
        <name>Ca(2+)</name>
        <dbReference type="ChEBI" id="CHEBI:29108"/>
    </ligand>
</feature>
<dbReference type="InterPro" id="IPR050779">
    <property type="entry name" value="Transglutaminase"/>
</dbReference>
<dbReference type="Gene3D" id="2.60.40.10">
    <property type="entry name" value="Immunoglobulins"/>
    <property type="match status" value="2"/>
</dbReference>
<dbReference type="PROSITE" id="PS00547">
    <property type="entry name" value="TRANSGLUTAMINASES"/>
    <property type="match status" value="1"/>
</dbReference>
<dbReference type="Proteomes" id="UP001461498">
    <property type="component" value="Unassembled WGS sequence"/>
</dbReference>
<dbReference type="SUPFAM" id="SSF81296">
    <property type="entry name" value="E set domains"/>
    <property type="match status" value="1"/>
</dbReference>
<feature type="compositionally biased region" description="Polar residues" evidence="9">
    <location>
        <begin position="73"/>
        <end position="82"/>
    </location>
</feature>
<evidence type="ECO:0000313" key="11">
    <source>
        <dbReference type="EMBL" id="KAK9511097.1"/>
    </source>
</evidence>
<sequence length="799" mass="91716">MQCFKCREEIRKGTSVKCSKCRRKFHTHCVVCVKKKLFKRVWKCYDCLKEKSEVKKPACNSSRCSSSKHDQHSTQPRGNVNSRLDEISKQIKKLSLQVNDLQNDNNKLKHENIKIRAEIDRLCIRPCQPQCTGLCSSKKLRRTSEPNCVRGYREQSSQTHEDEYMSSRGVHGVCKNDVCPYIRHGSPITTKLIPMVAKLEVTAVNLHIEENGQYHFTNRYSIMRKANPQLVVRRGQVFKLLLTLNRPYLDQDDEIAFIFTHKVARHPSIGSKTKVVTRLEKHLKEANTSLWSSLLIKNQGEYLTVFITPAASAIIGEWIMEIDCIASRKVLNTYRHHGSIIVIFNAWCKDDAVYLEKDAEREEYVLNDSGFYWSGNFTNSTKRPWKFGQYEEDILLCSLMILEQVSEVPLIHCNDTVTVSRAISAVMKLQDENGVLMSNWTGNYEGGKEPSKWISSSAILKKYYDTGEPVKYGQCWVFSAVVVTMCRAVGIPVRLVTCFDAAQEYELSFTIDTYLNDHGERINELSEDTVWNFHTWNEVWTKRPDLDSKYDGWQVLDATPQERNEMLFRTGPSPVKAIKNGDLYIPYDTAFICAEVNCDFAIWKYQGSTVPLKLIQSNTDRVGRLICTKAVGQDTMEDLTESYKYREGIAKEREIFQKMVKASGSVSSRYYLNETLNDVKFEFEFMSNSIIGKPFSINLVAKNVNASHEHKVTAQLVTCCRDYTGQDIKLISSKKKIFTVPAVSRQTVQIEVQYADYAIVYKTDASIYVSALCSFEDNGFEYYAEDYFRVKLPSINITV</sequence>
<keyword evidence="2 6" id="KW-0479">Metal-binding</keyword>
<dbReference type="FunFam" id="3.90.260.10:FF:000002">
    <property type="entry name" value="Erythrocyte membrane protein band 4.2"/>
    <property type="match status" value="1"/>
</dbReference>
<dbReference type="InterPro" id="IPR038765">
    <property type="entry name" value="Papain-like_cys_pep_sf"/>
</dbReference>
<dbReference type="GO" id="GO:0003810">
    <property type="term" value="F:protein-glutamine gamma-glutamyltransferase activity"/>
    <property type="evidence" value="ECO:0007669"/>
    <property type="project" value="InterPro"/>
</dbReference>
<evidence type="ECO:0000313" key="12">
    <source>
        <dbReference type="Proteomes" id="UP001461498"/>
    </source>
</evidence>
<keyword evidence="3 7" id="KW-0863">Zinc-finger</keyword>
<feature type="binding site" evidence="6">
    <location>
        <position position="647"/>
    </location>
    <ligand>
        <name>Ca(2+)</name>
        <dbReference type="ChEBI" id="CHEBI:29108"/>
    </ligand>
</feature>
<dbReference type="InterPro" id="IPR036985">
    <property type="entry name" value="Transglutaminase-like_sf"/>
</dbReference>
<keyword evidence="4" id="KW-0862">Zinc</keyword>
<dbReference type="InterPro" id="IPR014756">
    <property type="entry name" value="Ig_E-set"/>
</dbReference>
<organism evidence="11 12">
    <name type="scientific">Rhynocoris fuscipes</name>
    <dbReference type="NCBI Taxonomy" id="488301"/>
    <lineage>
        <taxon>Eukaryota</taxon>
        <taxon>Metazoa</taxon>
        <taxon>Ecdysozoa</taxon>
        <taxon>Arthropoda</taxon>
        <taxon>Hexapoda</taxon>
        <taxon>Insecta</taxon>
        <taxon>Pterygota</taxon>
        <taxon>Neoptera</taxon>
        <taxon>Paraneoptera</taxon>
        <taxon>Hemiptera</taxon>
        <taxon>Heteroptera</taxon>
        <taxon>Panheteroptera</taxon>
        <taxon>Cimicomorpha</taxon>
        <taxon>Reduviidae</taxon>
        <taxon>Harpactorinae</taxon>
        <taxon>Harpactorini</taxon>
        <taxon>Rhynocoris</taxon>
    </lineage>
</organism>
<dbReference type="PANTHER" id="PTHR11590">
    <property type="entry name" value="PROTEIN-GLUTAMINE GAMMA-GLUTAMYLTRANSFERASE"/>
    <property type="match status" value="1"/>
</dbReference>
<comment type="cofactor">
    <cofactor evidence="6">
        <name>Ca(2+)</name>
        <dbReference type="ChEBI" id="CHEBI:29108"/>
    </cofactor>
    <text evidence="6">Binds 1 Ca(2+) ion per subunit.</text>
</comment>
<gene>
    <name evidence="11" type="ORF">O3M35_005727</name>
</gene>
<keyword evidence="12" id="KW-1185">Reference proteome</keyword>
<evidence type="ECO:0000256" key="8">
    <source>
        <dbReference type="SAM" id="Coils"/>
    </source>
</evidence>